<sequence length="336" mass="38289">MEAKRQRVADLLHAQVKVIDIMEIVKCGKTLVYDVKKKLETGKGLKRKMGSGGHNRKVDEDFLMGLMAEIEADPTRSMRKMAKVFEVSEWTIRKAVSKLGLYSYVRRRRQLLSNSAKNSRVDRGKKLLSWLKKKPSSTVLVFSDKKNWTVDQSRNARNDRFLAYAVEEVPPINQTKHPASSMMLGVVASDGKRMPPFWFPQGLRVGAKEYLAVIKNVVKPWLDATYPKGNYCYQQDGAPGHKAKKTQKWCKDNLMNFWPAHFWPPSSPDVAPLDYGIWGFVESKACATPHPSVDALKASVEKEWADMSEHYVRKVCRAFRPRLEAMVSAEGSHFEN</sequence>
<dbReference type="InterPro" id="IPR036397">
    <property type="entry name" value="RNaseH_sf"/>
</dbReference>
<dbReference type="PANTHER" id="PTHR46068:SF1">
    <property type="entry name" value="TRANSPOSASE IS30-LIKE HTH DOMAIN-CONTAINING PROTEIN"/>
    <property type="match status" value="1"/>
</dbReference>
<dbReference type="PANTHER" id="PTHR46068">
    <property type="entry name" value="PROTEIN CBG27172"/>
    <property type="match status" value="1"/>
</dbReference>
<evidence type="ECO:0000313" key="2">
    <source>
        <dbReference type="Proteomes" id="UP000595437"/>
    </source>
</evidence>
<dbReference type="Gene3D" id="3.30.420.10">
    <property type="entry name" value="Ribonuclease H-like superfamily/Ribonuclease H"/>
    <property type="match status" value="1"/>
</dbReference>
<evidence type="ECO:0000313" key="1">
    <source>
        <dbReference type="EMBL" id="QQP36319.1"/>
    </source>
</evidence>
<keyword evidence="2" id="KW-1185">Reference proteome</keyword>
<dbReference type="GO" id="GO:0003676">
    <property type="term" value="F:nucleic acid binding"/>
    <property type="evidence" value="ECO:0007669"/>
    <property type="project" value="InterPro"/>
</dbReference>
<organism evidence="1 2">
    <name type="scientific">Caligus rogercresseyi</name>
    <name type="common">Sea louse</name>
    <dbReference type="NCBI Taxonomy" id="217165"/>
    <lineage>
        <taxon>Eukaryota</taxon>
        <taxon>Metazoa</taxon>
        <taxon>Ecdysozoa</taxon>
        <taxon>Arthropoda</taxon>
        <taxon>Crustacea</taxon>
        <taxon>Multicrustacea</taxon>
        <taxon>Hexanauplia</taxon>
        <taxon>Copepoda</taxon>
        <taxon>Siphonostomatoida</taxon>
        <taxon>Caligidae</taxon>
        <taxon>Caligus</taxon>
    </lineage>
</organism>
<accession>A0A7T8GR55</accession>
<protein>
    <submittedName>
        <fullName evidence="1">Transposable element tcb2 transposase</fullName>
    </submittedName>
</protein>
<dbReference type="EMBL" id="CP045904">
    <property type="protein sequence ID" value="QQP36319.1"/>
    <property type="molecule type" value="Genomic_DNA"/>
</dbReference>
<name>A0A7T8GR55_CALRO</name>
<dbReference type="Proteomes" id="UP000595437">
    <property type="component" value="Chromosome 15"/>
</dbReference>
<gene>
    <name evidence="1" type="ORF">FKW44_021373</name>
</gene>
<proteinExistence type="predicted"/>
<reference evidence="2" key="1">
    <citation type="submission" date="2021-01" db="EMBL/GenBank/DDBJ databases">
        <title>Caligus Genome Assembly.</title>
        <authorList>
            <person name="Gallardo-Escarate C."/>
        </authorList>
    </citation>
    <scope>NUCLEOTIDE SEQUENCE [LARGE SCALE GENOMIC DNA]</scope>
</reference>
<dbReference type="OrthoDB" id="10017160at2759"/>
<dbReference type="AlphaFoldDB" id="A0A7T8GR55"/>